<name>A0A5S9Q3V8_9HYPH</name>
<dbReference type="Pfam" id="PF14112">
    <property type="entry name" value="DUF4284"/>
    <property type="match status" value="1"/>
</dbReference>
<protein>
    <recommendedName>
        <fullName evidence="3">Immunity protein 22</fullName>
    </recommendedName>
</protein>
<keyword evidence="2" id="KW-1185">Reference proteome</keyword>
<reference evidence="1 2" key="1">
    <citation type="submission" date="2019-12" db="EMBL/GenBank/DDBJ databases">
        <authorList>
            <person name="Reyes-Prieto M."/>
        </authorList>
    </citation>
    <scope>NUCLEOTIDE SEQUENCE [LARGE SCALE GENOMIC DNA]</scope>
    <source>
        <strain evidence="1">HF14-78462</strain>
    </source>
</reference>
<dbReference type="InterPro" id="IPR025560">
    <property type="entry name" value="Imm22"/>
</dbReference>
<organism evidence="1 2">
    <name type="scientific">Starkeya nomas</name>
    <dbReference type="NCBI Taxonomy" id="2666134"/>
    <lineage>
        <taxon>Bacteria</taxon>
        <taxon>Pseudomonadati</taxon>
        <taxon>Pseudomonadota</taxon>
        <taxon>Alphaproteobacteria</taxon>
        <taxon>Hyphomicrobiales</taxon>
        <taxon>Xanthobacteraceae</taxon>
        <taxon>Starkeya</taxon>
    </lineage>
</organism>
<evidence type="ECO:0000313" key="1">
    <source>
        <dbReference type="EMBL" id="CAA0112329.1"/>
    </source>
</evidence>
<dbReference type="Proteomes" id="UP000433050">
    <property type="component" value="Unassembled WGS sequence"/>
</dbReference>
<gene>
    <name evidence="1" type="ORF">STARVERO_04035</name>
</gene>
<evidence type="ECO:0000313" key="2">
    <source>
        <dbReference type="Proteomes" id="UP000433050"/>
    </source>
</evidence>
<dbReference type="RefSeq" id="WP_200837872.1">
    <property type="nucleotide sequence ID" value="NZ_CACSAS010000001.1"/>
</dbReference>
<evidence type="ECO:0008006" key="3">
    <source>
        <dbReference type="Google" id="ProtNLM"/>
    </source>
</evidence>
<dbReference type="AlphaFoldDB" id="A0A5S9Q3V8"/>
<accession>A0A5S9Q3V8</accession>
<sequence length="146" mass="16092">MHFWIGTTALDEAQFGAYFDNAANYSELDVEDIEAADHDVTGCGFCQDLGQKFLYDEDLLLVIWLEEPVPVEQIVAMSALRSEDSAQAILATCADRGIPRANAMFVYADPTQEIPNPAGLFNGLPYIGLFAEEAQKKPRRSSSRKG</sequence>
<proteinExistence type="predicted"/>
<dbReference type="EMBL" id="CACSAS010000001">
    <property type="protein sequence ID" value="CAA0112329.1"/>
    <property type="molecule type" value="Genomic_DNA"/>
</dbReference>